<keyword evidence="4 7" id="KW-0812">Transmembrane</keyword>
<dbReference type="OrthoDB" id="9805974at2"/>
<dbReference type="RefSeq" id="WP_131891129.1">
    <property type="nucleotide sequence ID" value="NZ_SMKZ01000003.1"/>
</dbReference>
<reference evidence="10 11" key="1">
    <citation type="submission" date="2019-03" db="EMBL/GenBank/DDBJ databases">
        <title>Draft genome sequences of novel Actinobacteria.</title>
        <authorList>
            <person name="Sahin N."/>
            <person name="Ay H."/>
            <person name="Saygin H."/>
        </authorList>
    </citation>
    <scope>NUCLEOTIDE SEQUENCE [LARGE SCALE GENOMIC DNA]</scope>
    <source>
        <strain evidence="10 11">5K138</strain>
    </source>
</reference>
<accession>A0A4R5DJA2</accession>
<feature type="transmembrane region" description="Helical" evidence="7">
    <location>
        <begin position="125"/>
        <end position="145"/>
    </location>
</feature>
<comment type="similarity">
    <text evidence="7">Belongs to the binding-protein-dependent transport system permease family.</text>
</comment>
<evidence type="ECO:0000256" key="1">
    <source>
        <dbReference type="ARBA" id="ARBA00004651"/>
    </source>
</evidence>
<dbReference type="InterPro" id="IPR035906">
    <property type="entry name" value="MetI-like_sf"/>
</dbReference>
<dbReference type="AlphaFoldDB" id="A0A4R5DJA2"/>
<keyword evidence="2 7" id="KW-0813">Transport</keyword>
<feature type="domain" description="ABC transmembrane type-1" evidence="9">
    <location>
        <begin position="88"/>
        <end position="302"/>
    </location>
</feature>
<dbReference type="InterPro" id="IPR000515">
    <property type="entry name" value="MetI-like"/>
</dbReference>
<feature type="transmembrane region" description="Helical" evidence="7">
    <location>
        <begin position="234"/>
        <end position="255"/>
    </location>
</feature>
<dbReference type="Gene3D" id="1.10.3720.10">
    <property type="entry name" value="MetI-like"/>
    <property type="match status" value="1"/>
</dbReference>
<comment type="caution">
    <text evidence="10">The sequence shown here is derived from an EMBL/GenBank/DDBJ whole genome shotgun (WGS) entry which is preliminary data.</text>
</comment>
<proteinExistence type="inferred from homology"/>
<evidence type="ECO:0000256" key="6">
    <source>
        <dbReference type="ARBA" id="ARBA00023136"/>
    </source>
</evidence>
<dbReference type="PROSITE" id="PS50928">
    <property type="entry name" value="ABC_TM1"/>
    <property type="match status" value="1"/>
</dbReference>
<dbReference type="SUPFAM" id="SSF161098">
    <property type="entry name" value="MetI-like"/>
    <property type="match status" value="1"/>
</dbReference>
<feature type="transmembrane region" description="Helical" evidence="7">
    <location>
        <begin position="281"/>
        <end position="303"/>
    </location>
</feature>
<feature type="compositionally biased region" description="Polar residues" evidence="8">
    <location>
        <begin position="1"/>
        <end position="15"/>
    </location>
</feature>
<evidence type="ECO:0000256" key="5">
    <source>
        <dbReference type="ARBA" id="ARBA00022989"/>
    </source>
</evidence>
<evidence type="ECO:0000256" key="7">
    <source>
        <dbReference type="RuleBase" id="RU363032"/>
    </source>
</evidence>
<keyword evidence="3" id="KW-1003">Cell membrane</keyword>
<keyword evidence="6 7" id="KW-0472">Membrane</keyword>
<dbReference type="PANTHER" id="PTHR43005:SF1">
    <property type="entry name" value="SPERMIDINE_PUTRESCINE TRANSPORT SYSTEM PERMEASE PROTEIN"/>
    <property type="match status" value="1"/>
</dbReference>
<evidence type="ECO:0000259" key="9">
    <source>
        <dbReference type="PROSITE" id="PS50928"/>
    </source>
</evidence>
<comment type="subcellular location">
    <subcellularLocation>
        <location evidence="1 7">Cell membrane</location>
        <topology evidence="1 7">Multi-pass membrane protein</topology>
    </subcellularLocation>
</comment>
<feature type="region of interest" description="Disordered" evidence="8">
    <location>
        <begin position="1"/>
        <end position="20"/>
    </location>
</feature>
<feature type="transmembrane region" description="Helical" evidence="7">
    <location>
        <begin position="176"/>
        <end position="200"/>
    </location>
</feature>
<organism evidence="10 11">
    <name type="scientific">Jiangella asiatica</name>
    <dbReference type="NCBI Taxonomy" id="2530372"/>
    <lineage>
        <taxon>Bacteria</taxon>
        <taxon>Bacillati</taxon>
        <taxon>Actinomycetota</taxon>
        <taxon>Actinomycetes</taxon>
        <taxon>Jiangellales</taxon>
        <taxon>Jiangellaceae</taxon>
        <taxon>Jiangella</taxon>
    </lineage>
</organism>
<dbReference type="GO" id="GO:0055085">
    <property type="term" value="P:transmembrane transport"/>
    <property type="evidence" value="ECO:0007669"/>
    <property type="project" value="InterPro"/>
</dbReference>
<feature type="transmembrane region" description="Helical" evidence="7">
    <location>
        <begin position="92"/>
        <end position="113"/>
    </location>
</feature>
<evidence type="ECO:0000256" key="8">
    <source>
        <dbReference type="SAM" id="MobiDB-lite"/>
    </source>
</evidence>
<name>A0A4R5DJA2_9ACTN</name>
<protein>
    <submittedName>
        <fullName evidence="10">Sugar ABC transporter permease</fullName>
    </submittedName>
</protein>
<keyword evidence="11" id="KW-1185">Reference proteome</keyword>
<dbReference type="GO" id="GO:0005886">
    <property type="term" value="C:plasma membrane"/>
    <property type="evidence" value="ECO:0007669"/>
    <property type="project" value="UniProtKB-SubCell"/>
</dbReference>
<evidence type="ECO:0000313" key="10">
    <source>
        <dbReference type="EMBL" id="TDE14186.1"/>
    </source>
</evidence>
<dbReference type="PANTHER" id="PTHR43005">
    <property type="entry name" value="BLR7065 PROTEIN"/>
    <property type="match status" value="1"/>
</dbReference>
<evidence type="ECO:0000313" key="11">
    <source>
        <dbReference type="Proteomes" id="UP000294739"/>
    </source>
</evidence>
<feature type="transmembrane region" description="Helical" evidence="7">
    <location>
        <begin position="26"/>
        <end position="52"/>
    </location>
</feature>
<dbReference type="EMBL" id="SMKZ01000003">
    <property type="protein sequence ID" value="TDE14186.1"/>
    <property type="molecule type" value="Genomic_DNA"/>
</dbReference>
<dbReference type="Proteomes" id="UP000294739">
    <property type="component" value="Unassembled WGS sequence"/>
</dbReference>
<dbReference type="InParanoid" id="A0A4R5DJA2"/>
<dbReference type="CDD" id="cd06261">
    <property type="entry name" value="TM_PBP2"/>
    <property type="match status" value="1"/>
</dbReference>
<gene>
    <name evidence="10" type="ORF">E1269_03205</name>
</gene>
<evidence type="ECO:0000256" key="3">
    <source>
        <dbReference type="ARBA" id="ARBA00022475"/>
    </source>
</evidence>
<keyword evidence="5 7" id="KW-1133">Transmembrane helix</keyword>
<sequence>MTQLETRSSPATRQDSGGGHRRGGEWLFHAIGLLPGLLLIVAVVVFSLYFLVDLSLRDTTTYDMFGGEHVGLATIEDTLTSDATLTALKNSVIWIGGSVALIMLLGVPLGNLLSRETLPVRITRAFMLVPWVLPGIVVAAVWRWGLSSDTGFINDALVRVGLLDQGHPWLGDPETALWAVMAVMVWRLFTLVGLVIGAAIQTIDTAVEEAAAVDGASRWQLFFRIRIPMVSQHILTMALLTAIWVANNLVFVHAMTGGGPVDSTLILPVHIMELGFTDFDLSAAAVVSLVNVVLLLVFASLYFRASGLLRSGKGQN</sequence>
<evidence type="ECO:0000256" key="2">
    <source>
        <dbReference type="ARBA" id="ARBA00022448"/>
    </source>
</evidence>
<dbReference type="Pfam" id="PF00528">
    <property type="entry name" value="BPD_transp_1"/>
    <property type="match status" value="1"/>
</dbReference>
<evidence type="ECO:0000256" key="4">
    <source>
        <dbReference type="ARBA" id="ARBA00022692"/>
    </source>
</evidence>